<reference evidence="1" key="1">
    <citation type="submission" date="2023-11" db="EMBL/GenBank/DDBJ databases">
        <authorList>
            <person name="Poullet M."/>
        </authorList>
    </citation>
    <scope>NUCLEOTIDE SEQUENCE</scope>
    <source>
        <strain evidence="1">E1834</strain>
    </source>
</reference>
<dbReference type="Proteomes" id="UP001497535">
    <property type="component" value="Unassembled WGS sequence"/>
</dbReference>
<comment type="caution">
    <text evidence="1">The sequence shown here is derived from an EMBL/GenBank/DDBJ whole genome shotgun (WGS) entry which is preliminary data.</text>
</comment>
<proteinExistence type="predicted"/>
<evidence type="ECO:0000313" key="2">
    <source>
        <dbReference type="Proteomes" id="UP001497535"/>
    </source>
</evidence>
<accession>A0ACB1ASL7</accession>
<organism evidence="1 2">
    <name type="scientific">Meloidogyne enterolobii</name>
    <name type="common">Root-knot nematode worm</name>
    <name type="synonym">Meloidogyne mayaguensis</name>
    <dbReference type="NCBI Taxonomy" id="390850"/>
    <lineage>
        <taxon>Eukaryota</taxon>
        <taxon>Metazoa</taxon>
        <taxon>Ecdysozoa</taxon>
        <taxon>Nematoda</taxon>
        <taxon>Chromadorea</taxon>
        <taxon>Rhabditida</taxon>
        <taxon>Tylenchina</taxon>
        <taxon>Tylenchomorpha</taxon>
        <taxon>Tylenchoidea</taxon>
        <taxon>Meloidogynidae</taxon>
        <taxon>Meloidogyninae</taxon>
        <taxon>Meloidogyne</taxon>
    </lineage>
</organism>
<sequence>MLVNHPTIEESYQEIEDEEEENEEEDEFNIDENSGNFSGGQRNEGGNLIFEQEEEYNEDNEENNIVEESDLVNNTNEEENGWELVEDENYISEGENSTFTDDEEQQTPTTSNNNKTQLTVKNNEKKNFCTLCNMQFSSPRGLSIHNGKNKRHKDLLLTTSRMANLMVSDASNNTPNNNTTNNNNINNTSNLFLCDSPGCKSIFESPDKLKIHQRKQHTQRNYICQVCQKSYINEGWLKKHKNEKGH</sequence>
<name>A0ACB1ASL7_MELEN</name>
<protein>
    <submittedName>
        <fullName evidence="1">Uncharacterized protein</fullName>
    </submittedName>
</protein>
<evidence type="ECO:0000313" key="1">
    <source>
        <dbReference type="EMBL" id="CAK5102971.1"/>
    </source>
</evidence>
<gene>
    <name evidence="1" type="ORF">MENTE1834_LOCUS42654</name>
</gene>
<dbReference type="EMBL" id="CAVMJV010000113">
    <property type="protein sequence ID" value="CAK5102971.1"/>
    <property type="molecule type" value="Genomic_DNA"/>
</dbReference>
<keyword evidence="2" id="KW-1185">Reference proteome</keyword>